<dbReference type="SUPFAM" id="SSF52047">
    <property type="entry name" value="RNI-like"/>
    <property type="match status" value="1"/>
</dbReference>
<dbReference type="InterPro" id="IPR032675">
    <property type="entry name" value="LRR_dom_sf"/>
</dbReference>
<organism evidence="1 2">
    <name type="scientific">Mycena alexandri</name>
    <dbReference type="NCBI Taxonomy" id="1745969"/>
    <lineage>
        <taxon>Eukaryota</taxon>
        <taxon>Fungi</taxon>
        <taxon>Dikarya</taxon>
        <taxon>Basidiomycota</taxon>
        <taxon>Agaricomycotina</taxon>
        <taxon>Agaricomycetes</taxon>
        <taxon>Agaricomycetidae</taxon>
        <taxon>Agaricales</taxon>
        <taxon>Marasmiineae</taxon>
        <taxon>Mycenaceae</taxon>
        <taxon>Mycena</taxon>
    </lineage>
</organism>
<evidence type="ECO:0000313" key="2">
    <source>
        <dbReference type="Proteomes" id="UP001218188"/>
    </source>
</evidence>
<dbReference type="EMBL" id="JARJCM010000011">
    <property type="protein sequence ID" value="KAJ7042854.1"/>
    <property type="molecule type" value="Genomic_DNA"/>
</dbReference>
<comment type="caution">
    <text evidence="1">The sequence shown here is derived from an EMBL/GenBank/DDBJ whole genome shotgun (WGS) entry which is preliminary data.</text>
</comment>
<reference evidence="1" key="1">
    <citation type="submission" date="2023-03" db="EMBL/GenBank/DDBJ databases">
        <title>Massive genome expansion in bonnet fungi (Mycena s.s.) driven by repeated elements and novel gene families across ecological guilds.</title>
        <authorList>
            <consortium name="Lawrence Berkeley National Laboratory"/>
            <person name="Harder C.B."/>
            <person name="Miyauchi S."/>
            <person name="Viragh M."/>
            <person name="Kuo A."/>
            <person name="Thoen E."/>
            <person name="Andreopoulos B."/>
            <person name="Lu D."/>
            <person name="Skrede I."/>
            <person name="Drula E."/>
            <person name="Henrissat B."/>
            <person name="Morin E."/>
            <person name="Kohler A."/>
            <person name="Barry K."/>
            <person name="LaButti K."/>
            <person name="Morin E."/>
            <person name="Salamov A."/>
            <person name="Lipzen A."/>
            <person name="Mereny Z."/>
            <person name="Hegedus B."/>
            <person name="Baldrian P."/>
            <person name="Stursova M."/>
            <person name="Weitz H."/>
            <person name="Taylor A."/>
            <person name="Grigoriev I.V."/>
            <person name="Nagy L.G."/>
            <person name="Martin F."/>
            <person name="Kauserud H."/>
        </authorList>
    </citation>
    <scope>NUCLEOTIDE SEQUENCE</scope>
    <source>
        <strain evidence="1">CBHHK200</strain>
    </source>
</reference>
<keyword evidence="2" id="KW-1185">Reference proteome</keyword>
<sequence length="276" mass="30247">MGILAGFRADGLESLRVAASQYSSAVEPAMPAGLRLKDLTLQYVHPLWTSAALYAGLTKLTLDELRDVEWAKMRAVLNGNETLLELRLWNVSCVRWSDANKATVPNVALFAVKYQSNAGRSFLASIVLPELDHLDIELEGHAAILGVADDMGALLASAKNIWLDVWGFRGEELASVVALCTNSRVLNLRRCRPLPSPGLLQLATTPHFSLPKLELLKLSGGLEEEEVLKLVSDPFPPGLVISEWVMSADSGSEFKEWQLVEGKLTMRLVEDTVDGR</sequence>
<dbReference type="Proteomes" id="UP001218188">
    <property type="component" value="Unassembled WGS sequence"/>
</dbReference>
<evidence type="ECO:0000313" key="1">
    <source>
        <dbReference type="EMBL" id="KAJ7042854.1"/>
    </source>
</evidence>
<name>A0AAD6TB38_9AGAR</name>
<gene>
    <name evidence="1" type="ORF">C8F04DRAFT_1175953</name>
</gene>
<protein>
    <submittedName>
        <fullName evidence="1">Uncharacterized protein</fullName>
    </submittedName>
</protein>
<proteinExistence type="predicted"/>
<dbReference type="Gene3D" id="3.80.10.10">
    <property type="entry name" value="Ribonuclease Inhibitor"/>
    <property type="match status" value="1"/>
</dbReference>
<accession>A0AAD6TB38</accession>
<dbReference type="AlphaFoldDB" id="A0AAD6TB38"/>